<dbReference type="eggNOG" id="ENOG5030P5G">
    <property type="taxonomic scope" value="Bacteria"/>
</dbReference>
<dbReference type="KEGG" id="naz:Aazo_4129"/>
<dbReference type="RefSeq" id="WP_013192577.1">
    <property type="nucleotide sequence ID" value="NC_014248.1"/>
</dbReference>
<dbReference type="SUPFAM" id="SSF53474">
    <property type="entry name" value="alpha/beta-Hydrolases"/>
    <property type="match status" value="1"/>
</dbReference>
<reference evidence="2 3" key="1">
    <citation type="journal article" date="2010" name="PLoS ONE">
        <title>Genome erosion in a nitrogen-fixing vertically transmitted endosymbiotic multicellular cyanobacterium.</title>
        <authorList>
            <person name="Ran L."/>
            <person name="Larsson J."/>
            <person name="Vigil-Stenman T."/>
            <person name="Nylander J.A."/>
            <person name="Ininbergs K."/>
            <person name="Zheng W.W."/>
            <person name="Lapidus A."/>
            <person name="Lowry S."/>
            <person name="Haselkorn R."/>
            <person name="Bergman B."/>
        </authorList>
    </citation>
    <scope>NUCLEOTIDE SEQUENCE [LARGE SCALE GENOMIC DNA]</scope>
    <source>
        <strain evidence="2 3">0708</strain>
    </source>
</reference>
<protein>
    <recommendedName>
        <fullName evidence="4">Alpha/beta hydrolase</fullName>
    </recommendedName>
</protein>
<sequence length="195" mass="21780">MTIIICPGIHEPELTESFIAECLNPATDITINGIAVDILTFPGEGILALSGFHILQFLHDNFDRRRHRLSNKLESPVIFISFSAGVIGAIIAATKWQVLGGHVKAFIAIDGWGVPLWGNFPIHRLSHDYFTHWSSAILSSGEDNFYADPSVDHLSMWRSPQTVQGHWVDQSIGCSQPQNRLNAAEFLHLLLKHYE</sequence>
<keyword evidence="1" id="KW-0812">Transmembrane</keyword>
<dbReference type="EMBL" id="CP002059">
    <property type="protein sequence ID" value="ADI65566.1"/>
    <property type="molecule type" value="Genomic_DNA"/>
</dbReference>
<keyword evidence="1" id="KW-0472">Membrane</keyword>
<dbReference type="OrthoDB" id="529979at2"/>
<gene>
    <name evidence="2" type="ordered locus">Aazo_4129</name>
</gene>
<name>D7DVZ5_NOSA0</name>
<dbReference type="AlphaFoldDB" id="D7DVZ5"/>
<organism evidence="2 3">
    <name type="scientific">Nostoc azollae (strain 0708)</name>
    <name type="common">Anabaena azollae (strain 0708)</name>
    <dbReference type="NCBI Taxonomy" id="551115"/>
    <lineage>
        <taxon>Bacteria</taxon>
        <taxon>Bacillati</taxon>
        <taxon>Cyanobacteriota</taxon>
        <taxon>Cyanophyceae</taxon>
        <taxon>Nostocales</taxon>
        <taxon>Nostocaceae</taxon>
        <taxon>Trichormus</taxon>
    </lineage>
</organism>
<keyword evidence="3" id="KW-1185">Reference proteome</keyword>
<evidence type="ECO:0000313" key="2">
    <source>
        <dbReference type="EMBL" id="ADI65566.1"/>
    </source>
</evidence>
<feature type="transmembrane region" description="Helical" evidence="1">
    <location>
        <begin position="73"/>
        <end position="93"/>
    </location>
</feature>
<dbReference type="STRING" id="551115.Aazo_4129"/>
<evidence type="ECO:0008006" key="4">
    <source>
        <dbReference type="Google" id="ProtNLM"/>
    </source>
</evidence>
<accession>D7DVZ5</accession>
<proteinExistence type="predicted"/>
<dbReference type="HOGENOM" id="CLU_105888_0_0_3"/>
<dbReference type="InterPro" id="IPR029058">
    <property type="entry name" value="AB_hydrolase_fold"/>
</dbReference>
<evidence type="ECO:0000313" key="3">
    <source>
        <dbReference type="Proteomes" id="UP000001511"/>
    </source>
</evidence>
<keyword evidence="1" id="KW-1133">Transmembrane helix</keyword>
<evidence type="ECO:0000256" key="1">
    <source>
        <dbReference type="SAM" id="Phobius"/>
    </source>
</evidence>
<dbReference type="Proteomes" id="UP000001511">
    <property type="component" value="Chromosome"/>
</dbReference>